<dbReference type="InterPro" id="IPR037504">
    <property type="entry name" value="PSI_induc_2"/>
</dbReference>
<comment type="caution">
    <text evidence="3">The sequence shown here is derived from an EMBL/GenBank/DDBJ whole genome shotgun (WGS) entry which is preliminary data.</text>
</comment>
<dbReference type="EMBL" id="MU253791">
    <property type="protein sequence ID" value="KAG9246820.1"/>
    <property type="molecule type" value="Genomic_DNA"/>
</dbReference>
<dbReference type="GO" id="GO:0005935">
    <property type="term" value="C:cellular bud neck"/>
    <property type="evidence" value="ECO:0007669"/>
    <property type="project" value="TreeGrafter"/>
</dbReference>
<feature type="compositionally biased region" description="Polar residues" evidence="1">
    <location>
        <begin position="286"/>
        <end position="330"/>
    </location>
</feature>
<feature type="compositionally biased region" description="Low complexity" evidence="1">
    <location>
        <begin position="394"/>
        <end position="427"/>
    </location>
</feature>
<dbReference type="GO" id="GO:0005886">
    <property type="term" value="C:plasma membrane"/>
    <property type="evidence" value="ECO:0007669"/>
    <property type="project" value="TreeGrafter"/>
</dbReference>
<dbReference type="OrthoDB" id="5401332at2759"/>
<keyword evidence="2" id="KW-0812">Transmembrane</keyword>
<evidence type="ECO:0000256" key="1">
    <source>
        <dbReference type="SAM" id="MobiDB-lite"/>
    </source>
</evidence>
<dbReference type="Proteomes" id="UP000887226">
    <property type="component" value="Unassembled WGS sequence"/>
</dbReference>
<keyword evidence="2" id="KW-1133">Transmembrane helix</keyword>
<keyword evidence="2" id="KW-0472">Membrane</keyword>
<evidence type="ECO:0008006" key="5">
    <source>
        <dbReference type="Google" id="ProtNLM"/>
    </source>
</evidence>
<dbReference type="AlphaFoldDB" id="A0A9P7Z7J9"/>
<dbReference type="PANTHER" id="PTHR40018:SF1">
    <property type="entry name" value="[PSI+] INDUCTION PROTEIN 2"/>
    <property type="match status" value="1"/>
</dbReference>
<protein>
    <recommendedName>
        <fullName evidence="5">Fibroin-3 related protein</fullName>
    </recommendedName>
</protein>
<evidence type="ECO:0000256" key="2">
    <source>
        <dbReference type="SAM" id="Phobius"/>
    </source>
</evidence>
<reference evidence="3" key="1">
    <citation type="journal article" date="2021" name="IMA Fungus">
        <title>Genomic characterization of three marine fungi, including Emericellopsis atlantica sp. nov. with signatures of a generalist lifestyle and marine biomass degradation.</title>
        <authorList>
            <person name="Hagestad O.C."/>
            <person name="Hou L."/>
            <person name="Andersen J.H."/>
            <person name="Hansen E.H."/>
            <person name="Altermark B."/>
            <person name="Li C."/>
            <person name="Kuhnert E."/>
            <person name="Cox R.J."/>
            <person name="Crous P.W."/>
            <person name="Spatafora J.W."/>
            <person name="Lail K."/>
            <person name="Amirebrahimi M."/>
            <person name="Lipzen A."/>
            <person name="Pangilinan J."/>
            <person name="Andreopoulos W."/>
            <person name="Hayes R.D."/>
            <person name="Ng V."/>
            <person name="Grigoriev I.V."/>
            <person name="Jackson S.A."/>
            <person name="Sutton T.D.S."/>
            <person name="Dobson A.D.W."/>
            <person name="Rama T."/>
        </authorList>
    </citation>
    <scope>NUCLEOTIDE SEQUENCE</scope>
    <source>
        <strain evidence="3">TRa3180A</strain>
    </source>
</reference>
<name>A0A9P7Z7J9_9HELO</name>
<accession>A0A9P7Z7J9</accession>
<sequence>MPNIEMAMRRSIRRGVGDILVDSLLRKRTITSSVDSVKNTFSSWDNCMEKTYCKWPIIAAIVIAVLIVLSIVWCIVRFLSCCDCCGGACDGKKDKPHKHLDTDVPPANQGYQAPTPMMGDTLPPTTAPQFAQFEIGKNGFAVEKNKVNEDALPPMPSWDAASKKRISTEEEKDAVELGELDPATGQKMPLMAGTATGTAPPSMMSAPGYSPYGQPVQTTSGPYTGATGDSSYNPNNQPQVSTQNFGRGQQGGRGYGQDQNGGQDQYVIQDQYGNTTAHNTGYDRAQNGQPERQYSNSSSGQYPSGPQRQYSNASHSTQQQYQTPYDSQSAVGGYGQPSRGPGSRGPVPGRMNSPLQSTPHPRSNPNRTASPLVSNGFGFGAPEEYPQTQSPSRYQQQPQTGYVQQQRPQPQSLQSYSSYAQSSAPSYRTRADPEPVEMDAGYSIPQAQYRGPPANGGGRSGGGGYGRGGGGYGGGGQIRDPPQNWDPVQQ</sequence>
<organism evidence="3 4">
    <name type="scientific">Calycina marina</name>
    <dbReference type="NCBI Taxonomy" id="1763456"/>
    <lineage>
        <taxon>Eukaryota</taxon>
        <taxon>Fungi</taxon>
        <taxon>Dikarya</taxon>
        <taxon>Ascomycota</taxon>
        <taxon>Pezizomycotina</taxon>
        <taxon>Leotiomycetes</taxon>
        <taxon>Helotiales</taxon>
        <taxon>Pezizellaceae</taxon>
        <taxon>Calycina</taxon>
    </lineage>
</organism>
<feature type="region of interest" description="Disordered" evidence="1">
    <location>
        <begin position="150"/>
        <end position="263"/>
    </location>
</feature>
<gene>
    <name evidence="3" type="ORF">BJ878DRAFT_477946</name>
</gene>
<feature type="compositionally biased region" description="Gly residues" evidence="1">
    <location>
        <begin position="454"/>
        <end position="477"/>
    </location>
</feature>
<proteinExistence type="predicted"/>
<feature type="compositionally biased region" description="Polar residues" evidence="1">
    <location>
        <begin position="353"/>
        <end position="373"/>
    </location>
</feature>
<keyword evidence="4" id="KW-1185">Reference proteome</keyword>
<dbReference type="PANTHER" id="PTHR40018">
    <property type="entry name" value="[PSI+] INDUCTION PROTEIN 2"/>
    <property type="match status" value="1"/>
</dbReference>
<feature type="region of interest" description="Disordered" evidence="1">
    <location>
        <begin position="275"/>
        <end position="490"/>
    </location>
</feature>
<feature type="transmembrane region" description="Helical" evidence="2">
    <location>
        <begin position="57"/>
        <end position="79"/>
    </location>
</feature>
<evidence type="ECO:0000313" key="3">
    <source>
        <dbReference type="EMBL" id="KAG9246820.1"/>
    </source>
</evidence>
<feature type="compositionally biased region" description="Acidic residues" evidence="1">
    <location>
        <begin position="170"/>
        <end position="179"/>
    </location>
</feature>
<feature type="compositionally biased region" description="Polar residues" evidence="1">
    <location>
        <begin position="215"/>
        <end position="242"/>
    </location>
</feature>
<feature type="compositionally biased region" description="Low complexity" evidence="1">
    <location>
        <begin position="336"/>
        <end position="350"/>
    </location>
</feature>
<evidence type="ECO:0000313" key="4">
    <source>
        <dbReference type="Proteomes" id="UP000887226"/>
    </source>
</evidence>